<dbReference type="InterPro" id="IPR016047">
    <property type="entry name" value="M23ase_b-sheet_dom"/>
</dbReference>
<gene>
    <name evidence="3" type="ORF">C8N28_2749</name>
</gene>
<proteinExistence type="predicted"/>
<comment type="caution">
    <text evidence="3">The sequence shown here is derived from an EMBL/GenBank/DDBJ whole genome shotgun (WGS) entry which is preliminary data.</text>
</comment>
<dbReference type="InterPro" id="IPR050570">
    <property type="entry name" value="Cell_wall_metabolism_enzyme"/>
</dbReference>
<dbReference type="GO" id="GO:0004222">
    <property type="term" value="F:metalloendopeptidase activity"/>
    <property type="evidence" value="ECO:0007669"/>
    <property type="project" value="TreeGrafter"/>
</dbReference>
<dbReference type="PANTHER" id="PTHR21666:SF285">
    <property type="entry name" value="M23 FAMILY METALLOPEPTIDASE"/>
    <property type="match status" value="1"/>
</dbReference>
<feature type="signal peptide" evidence="1">
    <location>
        <begin position="1"/>
        <end position="18"/>
    </location>
</feature>
<reference evidence="3 4" key="1">
    <citation type="submission" date="2019-03" db="EMBL/GenBank/DDBJ databases">
        <title>Genomic Encyclopedia of Archaeal and Bacterial Type Strains, Phase II (KMG-II): from individual species to whole genera.</title>
        <authorList>
            <person name="Goeker M."/>
        </authorList>
    </citation>
    <scope>NUCLEOTIDE SEQUENCE [LARGE SCALE GENOMIC DNA]</scope>
    <source>
        <strain evidence="3 4">DSM 22554</strain>
    </source>
</reference>
<feature type="chain" id="PRO_5020698655" evidence="1">
    <location>
        <begin position="19"/>
        <end position="568"/>
    </location>
</feature>
<evidence type="ECO:0000313" key="4">
    <source>
        <dbReference type="Proteomes" id="UP000294616"/>
    </source>
</evidence>
<dbReference type="InterPro" id="IPR011055">
    <property type="entry name" value="Dup_hybrid_motif"/>
</dbReference>
<dbReference type="AlphaFoldDB" id="A0A4R1LUN7"/>
<feature type="domain" description="M23ase beta-sheet core" evidence="2">
    <location>
        <begin position="52"/>
        <end position="120"/>
    </location>
</feature>
<dbReference type="OrthoDB" id="9810477at2"/>
<protein>
    <submittedName>
        <fullName evidence="3">Peptidase M23-like protein</fullName>
    </submittedName>
</protein>
<dbReference type="CDD" id="cd12797">
    <property type="entry name" value="M23_peptidase"/>
    <property type="match status" value="1"/>
</dbReference>
<keyword evidence="4" id="KW-1185">Reference proteome</keyword>
<keyword evidence="1" id="KW-0732">Signal</keyword>
<dbReference type="Pfam" id="PF01551">
    <property type="entry name" value="Peptidase_M23"/>
    <property type="match status" value="2"/>
</dbReference>
<dbReference type="Proteomes" id="UP000294616">
    <property type="component" value="Unassembled WGS sequence"/>
</dbReference>
<evidence type="ECO:0000313" key="3">
    <source>
        <dbReference type="EMBL" id="TCK80989.1"/>
    </source>
</evidence>
<accession>A0A4R1LUN7</accession>
<dbReference type="PANTHER" id="PTHR21666">
    <property type="entry name" value="PEPTIDASE-RELATED"/>
    <property type="match status" value="1"/>
</dbReference>
<dbReference type="EMBL" id="SMGO01000003">
    <property type="protein sequence ID" value="TCK80989.1"/>
    <property type="molecule type" value="Genomic_DNA"/>
</dbReference>
<dbReference type="SUPFAM" id="SSF51261">
    <property type="entry name" value="Duplicated hybrid motif"/>
    <property type="match status" value="1"/>
</dbReference>
<name>A0A4R1LUN7_9SPHI</name>
<evidence type="ECO:0000256" key="1">
    <source>
        <dbReference type="SAM" id="SignalP"/>
    </source>
</evidence>
<dbReference type="Gene3D" id="2.70.70.10">
    <property type="entry name" value="Glucose Permease (Domain IIA)"/>
    <property type="match status" value="1"/>
</dbReference>
<sequence length="568" mass="63159">MKGSLTLLLILSIYFVSAQNPERTFPQNYFRPPLDIAPQASGSFGELRANHFHTGTDYRTNQREGYPVYAVADGFISRARVQIGGGGNALYIDHPNGYTSVYMHLQKFNNTIAATVKNKQYEVRQFDVDFSPGKNVIQVKKGDIIAYSGNTGGSGGPHLHFELRDTKSEETINPQLFGLTIPDAIPPTITGFTVFRLGEAPFSENTPRDHLQITGSNGKYRLSSPRVITVNGNTGFGIAAVDRNSASANQNGIYSVELSLDGNTIYRSAFTGLFFNHNRALNSYIDFATYIFKSQRIQKSFVEPGNPLTIYSNLVNNGLIDLKDDKVHEMLYQVKDIKGNTSSLSFSVRYDPSLVIDQHLKSGTSLLPYNKVNIIKKEDILIDIPANSLYSDLNFLYSKSAKPANGYSEVHHVHNRMIPLHSSYTLSIKANPELTPDLQSKALFINSRGFSAGGTYKDGYVTGNVLELGSFYIGVDTQAPVIRPLNISENKVMTGVSQINLKISDNLAGIKSFNGYIDDQWVLMQYDSKTASLWHTFESSLTKGKHTFKLIVKDAKDNERIYQVNFSR</sequence>
<feature type="domain" description="M23ase beta-sheet core" evidence="2">
    <location>
        <begin position="138"/>
        <end position="173"/>
    </location>
</feature>
<organism evidence="3 4">
    <name type="scientific">Albibacterium bauzanense</name>
    <dbReference type="NCBI Taxonomy" id="653929"/>
    <lineage>
        <taxon>Bacteria</taxon>
        <taxon>Pseudomonadati</taxon>
        <taxon>Bacteroidota</taxon>
        <taxon>Sphingobacteriia</taxon>
        <taxon>Sphingobacteriales</taxon>
        <taxon>Sphingobacteriaceae</taxon>
        <taxon>Albibacterium</taxon>
    </lineage>
</organism>
<dbReference type="RefSeq" id="WP_132225788.1">
    <property type="nucleotide sequence ID" value="NZ_SMGO01000003.1"/>
</dbReference>
<evidence type="ECO:0000259" key="2">
    <source>
        <dbReference type="Pfam" id="PF01551"/>
    </source>
</evidence>